<dbReference type="CDD" id="cd05819">
    <property type="entry name" value="NHL"/>
    <property type="match status" value="1"/>
</dbReference>
<evidence type="ECO:0000256" key="6">
    <source>
        <dbReference type="PROSITE-ProRule" id="PRU00504"/>
    </source>
</evidence>
<evidence type="ECO:0000313" key="10">
    <source>
        <dbReference type="Proteomes" id="UP000515163"/>
    </source>
</evidence>
<organism evidence="10 11">
    <name type="scientific">Actinia tenebrosa</name>
    <name type="common">Australian red waratah sea anemone</name>
    <dbReference type="NCBI Taxonomy" id="6105"/>
    <lineage>
        <taxon>Eukaryota</taxon>
        <taxon>Metazoa</taxon>
        <taxon>Cnidaria</taxon>
        <taxon>Anthozoa</taxon>
        <taxon>Hexacorallia</taxon>
        <taxon>Actiniaria</taxon>
        <taxon>Actiniidae</taxon>
        <taxon>Actinia</taxon>
    </lineage>
</organism>
<dbReference type="InterPro" id="IPR001258">
    <property type="entry name" value="NHL_repeat"/>
</dbReference>
<dbReference type="InterPro" id="IPR000315">
    <property type="entry name" value="Znf_B-box"/>
</dbReference>
<dbReference type="Proteomes" id="UP000515163">
    <property type="component" value="Unplaced"/>
</dbReference>
<proteinExistence type="predicted"/>
<dbReference type="PROSITE" id="PS00518">
    <property type="entry name" value="ZF_RING_1"/>
    <property type="match status" value="1"/>
</dbReference>
<dbReference type="SMART" id="SM00184">
    <property type="entry name" value="RING"/>
    <property type="match status" value="1"/>
</dbReference>
<accession>A0A6P8H8U4</accession>
<dbReference type="AlphaFoldDB" id="A0A6P8H8U4"/>
<dbReference type="InterPro" id="IPR013083">
    <property type="entry name" value="Znf_RING/FYVE/PHD"/>
</dbReference>
<evidence type="ECO:0000256" key="7">
    <source>
        <dbReference type="SAM" id="Coils"/>
    </source>
</evidence>
<dbReference type="OrthoDB" id="27136at2759"/>
<protein>
    <submittedName>
        <fullName evidence="11">E3 ubiquitin-protein ligase TRIM71-like</fullName>
    </submittedName>
</protein>
<keyword evidence="2" id="KW-0677">Repeat</keyword>
<feature type="domain" description="B box-type" evidence="9">
    <location>
        <begin position="88"/>
        <end position="133"/>
    </location>
</feature>
<feature type="repeat" description="NHL" evidence="6">
    <location>
        <begin position="515"/>
        <end position="543"/>
    </location>
</feature>
<evidence type="ECO:0000256" key="3">
    <source>
        <dbReference type="ARBA" id="ARBA00022771"/>
    </source>
</evidence>
<sequence>MESFLEDLKKHVQCSLCNDTLTEPKILPCFHTFCKPCVGRHAELIDQVNVFKCPRCKSQTPLPEPSSVEDLQPSSLHSRILKGLALAKGEKVCSVSENHSPASWYCFECDHSLCQECKKSHSYFIKDHKVVCLADLKKEDIDFIITRENPCKSHPQHRLESFCEDCDDMICVTCWKHNHKDHKTMSLDKFASIKKDALSKHLQVLEQLKLDEKEQQQQEKIAKTIKQQGEKARHEVKEKTKKMIQILQENERELLRQIDEKFDTASTNLNIIPHIPAVEEYIKNMMEKGLASEMINIQGKQCSEKFIFNPIPLSSRIVFIPNQELVQQIEKGLGEIQTHSETDDDDVEIEGKVEVDSQLTAEVQVNENHVSNGMPQQMRVTERFQMKGVPDTHSLTGMIAVNRDNSRLAIGARSVQDKDNCETSSNSSDYQLSTITDCNVHVFKTNGDLILSYDCEESVEEHCHFHGPENLAFLNDTDLVIADWGNHRIGVVNTLTGNLIKTFGNERSVYDEYFYPNGVHVDDDGNIIVCDRDNHLVQVFTRDGDYQYQFGLTTQDNFDPVDVITHDGRFYVSDHYNHVIHVFEKKGKVLTRISTIGGYGSDDGQLSRPCGLAIDNDHHLLVCDADNNRVQKFTLDGRFVGKTDPEAINGPVSVVVLNDGQILVCTSFVVWFVE</sequence>
<dbReference type="Gene3D" id="2.120.10.30">
    <property type="entry name" value="TolB, C-terminal domain"/>
    <property type="match status" value="2"/>
</dbReference>
<evidence type="ECO:0000256" key="1">
    <source>
        <dbReference type="ARBA" id="ARBA00022723"/>
    </source>
</evidence>
<keyword evidence="4" id="KW-0862">Zinc</keyword>
<dbReference type="PANTHER" id="PTHR25462:SF296">
    <property type="entry name" value="MEIOTIC P26, ISOFORM F"/>
    <property type="match status" value="1"/>
</dbReference>
<dbReference type="PROSITE" id="PS50119">
    <property type="entry name" value="ZF_BBOX"/>
    <property type="match status" value="2"/>
</dbReference>
<evidence type="ECO:0000259" key="9">
    <source>
        <dbReference type="PROSITE" id="PS50119"/>
    </source>
</evidence>
<dbReference type="SMART" id="SM00336">
    <property type="entry name" value="BBOX"/>
    <property type="match status" value="2"/>
</dbReference>
<keyword evidence="10" id="KW-1185">Reference proteome</keyword>
<name>A0A6P8H8U4_ACTTE</name>
<evidence type="ECO:0000313" key="11">
    <source>
        <dbReference type="RefSeq" id="XP_031549182.1"/>
    </source>
</evidence>
<dbReference type="InterPro" id="IPR047153">
    <property type="entry name" value="TRIM45/56/19-like"/>
</dbReference>
<keyword evidence="3 5" id="KW-0863">Zinc-finger</keyword>
<dbReference type="SUPFAM" id="SSF101898">
    <property type="entry name" value="NHL repeat"/>
    <property type="match status" value="1"/>
</dbReference>
<keyword evidence="1" id="KW-0479">Metal-binding</keyword>
<evidence type="ECO:0000256" key="4">
    <source>
        <dbReference type="ARBA" id="ARBA00022833"/>
    </source>
</evidence>
<gene>
    <name evidence="11" type="primary">LOC116286742</name>
</gene>
<feature type="domain" description="B box-type" evidence="9">
    <location>
        <begin position="146"/>
        <end position="187"/>
    </location>
</feature>
<dbReference type="InterPro" id="IPR001841">
    <property type="entry name" value="Znf_RING"/>
</dbReference>
<dbReference type="GeneID" id="116286742"/>
<dbReference type="PROSITE" id="PS51125">
    <property type="entry name" value="NHL"/>
    <property type="match status" value="2"/>
</dbReference>
<evidence type="ECO:0000256" key="2">
    <source>
        <dbReference type="ARBA" id="ARBA00022737"/>
    </source>
</evidence>
<dbReference type="Pfam" id="PF00097">
    <property type="entry name" value="zf-C3HC4"/>
    <property type="match status" value="1"/>
</dbReference>
<feature type="coiled-coil region" evidence="7">
    <location>
        <begin position="198"/>
        <end position="257"/>
    </location>
</feature>
<dbReference type="Gene3D" id="3.30.160.60">
    <property type="entry name" value="Classic Zinc Finger"/>
    <property type="match status" value="1"/>
</dbReference>
<dbReference type="CDD" id="cd16579">
    <property type="entry name" value="RING-HC_PML_C-V"/>
    <property type="match status" value="1"/>
</dbReference>
<dbReference type="KEGG" id="aten:116286742"/>
<reference evidence="11" key="1">
    <citation type="submission" date="2025-08" db="UniProtKB">
        <authorList>
            <consortium name="RefSeq"/>
        </authorList>
    </citation>
    <scope>IDENTIFICATION</scope>
    <source>
        <tissue evidence="11">Tentacle</tissue>
    </source>
</reference>
<dbReference type="PROSITE" id="PS50089">
    <property type="entry name" value="ZF_RING_2"/>
    <property type="match status" value="1"/>
</dbReference>
<dbReference type="InterPro" id="IPR018957">
    <property type="entry name" value="Znf_C3HC4_RING-type"/>
</dbReference>
<dbReference type="Gene3D" id="3.30.40.10">
    <property type="entry name" value="Zinc/RING finger domain, C3HC4 (zinc finger)"/>
    <property type="match status" value="1"/>
</dbReference>
<dbReference type="InParanoid" id="A0A6P8H8U4"/>
<feature type="domain" description="RING-type" evidence="8">
    <location>
        <begin position="14"/>
        <end position="57"/>
    </location>
</feature>
<dbReference type="GO" id="GO:0008270">
    <property type="term" value="F:zinc ion binding"/>
    <property type="evidence" value="ECO:0007669"/>
    <property type="project" value="UniProtKB-KW"/>
</dbReference>
<feature type="repeat" description="NHL" evidence="6">
    <location>
        <begin position="593"/>
        <end position="636"/>
    </location>
</feature>
<dbReference type="Pfam" id="PF01436">
    <property type="entry name" value="NHL"/>
    <property type="match status" value="2"/>
</dbReference>
<dbReference type="RefSeq" id="XP_031549182.1">
    <property type="nucleotide sequence ID" value="XM_031693322.1"/>
</dbReference>
<dbReference type="InterPro" id="IPR011042">
    <property type="entry name" value="6-blade_b-propeller_TolB-like"/>
</dbReference>
<dbReference type="SUPFAM" id="SSF57850">
    <property type="entry name" value="RING/U-box"/>
    <property type="match status" value="1"/>
</dbReference>
<dbReference type="SUPFAM" id="SSF57845">
    <property type="entry name" value="B-box zinc-binding domain"/>
    <property type="match status" value="1"/>
</dbReference>
<evidence type="ECO:0000256" key="5">
    <source>
        <dbReference type="PROSITE-ProRule" id="PRU00024"/>
    </source>
</evidence>
<keyword evidence="7" id="KW-0175">Coiled coil</keyword>
<evidence type="ECO:0000259" key="8">
    <source>
        <dbReference type="PROSITE" id="PS50089"/>
    </source>
</evidence>
<dbReference type="InterPro" id="IPR017907">
    <property type="entry name" value="Znf_RING_CS"/>
</dbReference>
<dbReference type="Pfam" id="PF00643">
    <property type="entry name" value="zf-B_box"/>
    <property type="match status" value="2"/>
</dbReference>
<dbReference type="PANTHER" id="PTHR25462">
    <property type="entry name" value="BONUS, ISOFORM C-RELATED"/>
    <property type="match status" value="1"/>
</dbReference>